<evidence type="ECO:0000256" key="2">
    <source>
        <dbReference type="ARBA" id="ARBA00023136"/>
    </source>
</evidence>
<comment type="similarity">
    <text evidence="3">Belongs to the VAM6/VPS39 family.</text>
</comment>
<dbReference type="AlphaFoldDB" id="A0A132AC60"/>
<organism evidence="5 6">
    <name type="scientific">Sarcoptes scabiei</name>
    <name type="common">Itch mite</name>
    <name type="synonym">Acarus scabiei</name>
    <dbReference type="NCBI Taxonomy" id="52283"/>
    <lineage>
        <taxon>Eukaryota</taxon>
        <taxon>Metazoa</taxon>
        <taxon>Ecdysozoa</taxon>
        <taxon>Arthropoda</taxon>
        <taxon>Chelicerata</taxon>
        <taxon>Arachnida</taxon>
        <taxon>Acari</taxon>
        <taxon>Acariformes</taxon>
        <taxon>Sarcoptiformes</taxon>
        <taxon>Astigmata</taxon>
        <taxon>Psoroptidia</taxon>
        <taxon>Sarcoptoidea</taxon>
        <taxon>Sarcoptidae</taxon>
        <taxon>Sarcoptinae</taxon>
        <taxon>Sarcoptes</taxon>
    </lineage>
</organism>
<dbReference type="PANTHER" id="PTHR12894">
    <property type="entry name" value="CNH DOMAIN CONTAINING"/>
    <property type="match status" value="1"/>
</dbReference>
<comment type="caution">
    <text evidence="5">The sequence shown here is derived from an EMBL/GenBank/DDBJ whole genome shotgun (WGS) entry which is preliminary data.</text>
</comment>
<dbReference type="GO" id="GO:0006914">
    <property type="term" value="P:autophagy"/>
    <property type="evidence" value="ECO:0007669"/>
    <property type="project" value="TreeGrafter"/>
</dbReference>
<keyword evidence="2" id="KW-0472">Membrane</keyword>
<proteinExistence type="inferred from homology"/>
<dbReference type="OrthoDB" id="5325112at2759"/>
<comment type="subcellular location">
    <subcellularLocation>
        <location evidence="1">Endomembrane system</location>
        <topology evidence="1">Peripheral membrane protein</topology>
    </subcellularLocation>
</comment>
<reference evidence="5 6" key="1">
    <citation type="journal article" date="2015" name="Parasit. Vectors">
        <title>Draft genome of the scabies mite.</title>
        <authorList>
            <person name="Rider S.D.Jr."/>
            <person name="Morgan M.S."/>
            <person name="Arlian L.G."/>
        </authorList>
    </citation>
    <scope>NUCLEOTIDE SEQUENCE [LARGE SCALE GENOMIC DNA]</scope>
    <source>
        <strain evidence="5">Arlian Lab</strain>
    </source>
</reference>
<dbReference type="EMBL" id="JXLN01012454">
    <property type="protein sequence ID" value="KPM08513.1"/>
    <property type="molecule type" value="Genomic_DNA"/>
</dbReference>
<feature type="domain" description="Vacuolar sorting protein 39/Transforming growth factor beta receptor-associated" evidence="4">
    <location>
        <begin position="155"/>
        <end position="255"/>
    </location>
</feature>
<gene>
    <name evidence="5" type="ORF">QR98_0070350</name>
</gene>
<dbReference type="GO" id="GO:0034058">
    <property type="term" value="P:endosomal vesicle fusion"/>
    <property type="evidence" value="ECO:0007669"/>
    <property type="project" value="TreeGrafter"/>
</dbReference>
<sequence>MMKIVPMEQRIKILRSLKHFESAIKMFDIENANIDVKTFDKEESEKMKLEIRKLQALDLFNQFKFTEAISLFQSIDTDPSYIIALFPDILPDSFRAQLLSDTKTIANLDGAILDQGLMALIEYLVEIRRKVNKEIFDVKKSDLEKRKLHELQSIIDTSLLKCYLQTHESLVASLLRIDNHCHLEESEYALKSKNKHNELIILYKTKGLHREALKILEHQARDSMNSQSLQKLVLYLQELGANHLELIFEFSEWILREYPEEGIKIFIDDILADPQYALPRDDVVRFLESIDNDLVITYLDHCIFKWGDKSTRLIDLLINKYRDQIRPLINNYRIDLQKQKLDNTIEVLNIEQRNASSNELNDFEDNSFEYYLRPEAAGQEPGKLGEFRKKLMNLLEVCDHYTTETLSAYLLYDGLFEERAIVLGKMGNHREALMIYVHILNDLELAVQYCSKHYDREPNRKESDCNVFFYLFEQCLLRPNHNDLSKYFVLNDNGAIQTYKLPLLLPQSMLSYLSNESNQQQLMNLSLNFRIAIAILANYFNKIDLIRAIEMLEDNLPLAALNSTLLPAFDHMNSRNNHCRMLRRLLESERLRIRKQRIEIEQANRVTVTGIDVCQFCMKKIGKR</sequence>
<dbReference type="Pfam" id="PF23556">
    <property type="entry name" value="TPR_Vps41"/>
    <property type="match status" value="1"/>
</dbReference>
<dbReference type="InterPro" id="IPR019452">
    <property type="entry name" value="VPS39/TGF_beta_rcpt-assoc_1"/>
</dbReference>
<dbReference type="GO" id="GO:0005737">
    <property type="term" value="C:cytoplasm"/>
    <property type="evidence" value="ECO:0007669"/>
    <property type="project" value="TreeGrafter"/>
</dbReference>
<evidence type="ECO:0000256" key="3">
    <source>
        <dbReference type="ARBA" id="ARBA00038201"/>
    </source>
</evidence>
<dbReference type="VEuPathDB" id="VectorBase:SSCA007623"/>
<evidence type="ECO:0000313" key="6">
    <source>
        <dbReference type="Proteomes" id="UP000616769"/>
    </source>
</evidence>
<accession>A0A132AC60</accession>
<dbReference type="GO" id="GO:0012505">
    <property type="term" value="C:endomembrane system"/>
    <property type="evidence" value="ECO:0007669"/>
    <property type="project" value="UniProtKB-SubCell"/>
</dbReference>
<dbReference type="Pfam" id="PF10366">
    <property type="entry name" value="Vps39_1"/>
    <property type="match status" value="1"/>
</dbReference>
<protein>
    <submittedName>
        <fullName evidence="5">Vam6/Vps39-like protein</fullName>
    </submittedName>
</protein>
<evidence type="ECO:0000313" key="5">
    <source>
        <dbReference type="EMBL" id="KPM08513.1"/>
    </source>
</evidence>
<dbReference type="InterPro" id="IPR032914">
    <property type="entry name" value="Vam6/VPS39/TRAP1"/>
</dbReference>
<name>A0A132AC60_SARSC</name>
<evidence type="ECO:0000259" key="4">
    <source>
        <dbReference type="Pfam" id="PF10366"/>
    </source>
</evidence>
<dbReference type="GO" id="GO:0016020">
    <property type="term" value="C:membrane"/>
    <property type="evidence" value="ECO:0007669"/>
    <property type="project" value="TreeGrafter"/>
</dbReference>
<dbReference type="PANTHER" id="PTHR12894:SF49">
    <property type="entry name" value="VAM6_VPS39-LIKE PROTEIN"/>
    <property type="match status" value="1"/>
</dbReference>
<evidence type="ECO:0000256" key="1">
    <source>
        <dbReference type="ARBA" id="ARBA00004184"/>
    </source>
</evidence>
<dbReference type="Proteomes" id="UP000616769">
    <property type="component" value="Unassembled WGS sequence"/>
</dbReference>